<evidence type="ECO:0000313" key="2">
    <source>
        <dbReference type="EMBL" id="CAK0892951.1"/>
    </source>
</evidence>
<keyword evidence="3" id="KW-1185">Reference proteome</keyword>
<reference evidence="2" key="1">
    <citation type="submission" date="2023-10" db="EMBL/GenBank/DDBJ databases">
        <authorList>
            <person name="Chen Y."/>
            <person name="Shah S."/>
            <person name="Dougan E. K."/>
            <person name="Thang M."/>
            <person name="Chan C."/>
        </authorList>
    </citation>
    <scope>NUCLEOTIDE SEQUENCE [LARGE SCALE GENOMIC DNA]</scope>
</reference>
<dbReference type="CDD" id="cd01650">
    <property type="entry name" value="RT_nLTR_like"/>
    <property type="match status" value="1"/>
</dbReference>
<dbReference type="EMBL" id="CAUYUJ010019690">
    <property type="protein sequence ID" value="CAK0892951.1"/>
    <property type="molecule type" value="Genomic_DNA"/>
</dbReference>
<dbReference type="PANTHER" id="PTHR47027">
    <property type="entry name" value="REVERSE TRANSCRIPTASE DOMAIN-CONTAINING PROTEIN"/>
    <property type="match status" value="1"/>
</dbReference>
<dbReference type="InterPro" id="IPR043128">
    <property type="entry name" value="Rev_trsase/Diguanyl_cyclase"/>
</dbReference>
<evidence type="ECO:0000313" key="3">
    <source>
        <dbReference type="Proteomes" id="UP001189429"/>
    </source>
</evidence>
<protein>
    <recommendedName>
        <fullName evidence="1">Reverse transcriptase domain-containing protein</fullName>
    </recommendedName>
</protein>
<dbReference type="InterPro" id="IPR043502">
    <property type="entry name" value="DNA/RNA_pol_sf"/>
</dbReference>
<evidence type="ECO:0000259" key="1">
    <source>
        <dbReference type="PROSITE" id="PS50878"/>
    </source>
</evidence>
<feature type="domain" description="Reverse transcriptase" evidence="1">
    <location>
        <begin position="1"/>
        <end position="212"/>
    </location>
</feature>
<sequence length="212" mass="23954">MHPLRIHEYMLQGPVEHVLESQQPEEQHGFRSNRRLEEHLLTAALVIEKTLAANVPLWIVRLELSKAFDRVSWAALREVLRQLGVSDHLIWTLHRLYRDQEGQILGDWARSQAFPINAGVRQGCVLSPVLFTAVLEWAMRAWKVRISHFGFDLGDGLRPLIDLRFADDILSFAKSAGEAKLQLDALVDELAKVGLVLNAAKTVVMTTEAQPP</sequence>
<dbReference type="PANTHER" id="PTHR47027:SF20">
    <property type="entry name" value="REVERSE TRANSCRIPTASE-LIKE PROTEIN WITH RNA-DIRECTED DNA POLYMERASE DOMAIN"/>
    <property type="match status" value="1"/>
</dbReference>
<dbReference type="Pfam" id="PF00078">
    <property type="entry name" value="RVT_1"/>
    <property type="match status" value="1"/>
</dbReference>
<dbReference type="SUPFAM" id="SSF56672">
    <property type="entry name" value="DNA/RNA polymerases"/>
    <property type="match status" value="1"/>
</dbReference>
<gene>
    <name evidence="2" type="ORF">PCOR1329_LOCUS72463</name>
</gene>
<accession>A0ABN9X591</accession>
<name>A0ABN9X591_9DINO</name>
<dbReference type="InterPro" id="IPR000477">
    <property type="entry name" value="RT_dom"/>
</dbReference>
<proteinExistence type="predicted"/>
<dbReference type="Proteomes" id="UP001189429">
    <property type="component" value="Unassembled WGS sequence"/>
</dbReference>
<dbReference type="PROSITE" id="PS50878">
    <property type="entry name" value="RT_POL"/>
    <property type="match status" value="1"/>
</dbReference>
<dbReference type="Gene3D" id="3.30.70.270">
    <property type="match status" value="1"/>
</dbReference>
<comment type="caution">
    <text evidence="2">The sequence shown here is derived from an EMBL/GenBank/DDBJ whole genome shotgun (WGS) entry which is preliminary data.</text>
</comment>
<organism evidence="2 3">
    <name type="scientific">Prorocentrum cordatum</name>
    <dbReference type="NCBI Taxonomy" id="2364126"/>
    <lineage>
        <taxon>Eukaryota</taxon>
        <taxon>Sar</taxon>
        <taxon>Alveolata</taxon>
        <taxon>Dinophyceae</taxon>
        <taxon>Prorocentrales</taxon>
        <taxon>Prorocentraceae</taxon>
        <taxon>Prorocentrum</taxon>
    </lineage>
</organism>